<protein>
    <submittedName>
        <fullName evidence="2">Uncharacterized protein</fullName>
    </submittedName>
</protein>
<gene>
    <name evidence="2" type="ORF">ANN_14888</name>
</gene>
<feature type="region of interest" description="Disordered" evidence="1">
    <location>
        <begin position="1"/>
        <end position="20"/>
    </location>
</feature>
<sequence>MAGLCEGGNEPSGSLKAIYSSGRRRTEYDVIKDMNDKGPTDFRTKKTHNMTLNEDLHNVTRDEETKAGSMTEYESKGALAETSQTIGDNCGVKARDV</sequence>
<evidence type="ECO:0000313" key="3">
    <source>
        <dbReference type="Proteomes" id="UP001148838"/>
    </source>
</evidence>
<evidence type="ECO:0000313" key="2">
    <source>
        <dbReference type="EMBL" id="KAJ4438934.1"/>
    </source>
</evidence>
<keyword evidence="3" id="KW-1185">Reference proteome</keyword>
<proteinExistence type="predicted"/>
<dbReference type="EMBL" id="JAJSOF020000019">
    <property type="protein sequence ID" value="KAJ4438934.1"/>
    <property type="molecule type" value="Genomic_DNA"/>
</dbReference>
<reference evidence="2 3" key="1">
    <citation type="journal article" date="2022" name="Allergy">
        <title>Genome assembly and annotation of Periplaneta americana reveal a comprehensive cockroach allergen profile.</title>
        <authorList>
            <person name="Wang L."/>
            <person name="Xiong Q."/>
            <person name="Saelim N."/>
            <person name="Wang L."/>
            <person name="Nong W."/>
            <person name="Wan A.T."/>
            <person name="Shi M."/>
            <person name="Liu X."/>
            <person name="Cao Q."/>
            <person name="Hui J.H.L."/>
            <person name="Sookrung N."/>
            <person name="Leung T.F."/>
            <person name="Tungtrongchitr A."/>
            <person name="Tsui S.K.W."/>
        </authorList>
    </citation>
    <scope>NUCLEOTIDE SEQUENCE [LARGE SCALE GENOMIC DNA]</scope>
    <source>
        <strain evidence="2">PWHHKU_190912</strain>
    </source>
</reference>
<dbReference type="Proteomes" id="UP001148838">
    <property type="component" value="Unassembled WGS sequence"/>
</dbReference>
<name>A0ABQ8SYN7_PERAM</name>
<accession>A0ABQ8SYN7</accession>
<organism evidence="2 3">
    <name type="scientific">Periplaneta americana</name>
    <name type="common">American cockroach</name>
    <name type="synonym">Blatta americana</name>
    <dbReference type="NCBI Taxonomy" id="6978"/>
    <lineage>
        <taxon>Eukaryota</taxon>
        <taxon>Metazoa</taxon>
        <taxon>Ecdysozoa</taxon>
        <taxon>Arthropoda</taxon>
        <taxon>Hexapoda</taxon>
        <taxon>Insecta</taxon>
        <taxon>Pterygota</taxon>
        <taxon>Neoptera</taxon>
        <taxon>Polyneoptera</taxon>
        <taxon>Dictyoptera</taxon>
        <taxon>Blattodea</taxon>
        <taxon>Blattoidea</taxon>
        <taxon>Blattidae</taxon>
        <taxon>Blattinae</taxon>
        <taxon>Periplaneta</taxon>
    </lineage>
</organism>
<comment type="caution">
    <text evidence="2">The sequence shown here is derived from an EMBL/GenBank/DDBJ whole genome shotgun (WGS) entry which is preliminary data.</text>
</comment>
<evidence type="ECO:0000256" key="1">
    <source>
        <dbReference type="SAM" id="MobiDB-lite"/>
    </source>
</evidence>